<dbReference type="InterPro" id="IPR021109">
    <property type="entry name" value="Peptidase_aspartic_dom_sf"/>
</dbReference>
<dbReference type="PANTHER" id="PTHR37984">
    <property type="entry name" value="PROTEIN CBG26694"/>
    <property type="match status" value="1"/>
</dbReference>
<organism evidence="5 6">
    <name type="scientific">Trichuris muris</name>
    <name type="common">Mouse whipworm</name>
    <dbReference type="NCBI Taxonomy" id="70415"/>
    <lineage>
        <taxon>Eukaryota</taxon>
        <taxon>Metazoa</taxon>
        <taxon>Ecdysozoa</taxon>
        <taxon>Nematoda</taxon>
        <taxon>Enoplea</taxon>
        <taxon>Dorylaimia</taxon>
        <taxon>Trichinellida</taxon>
        <taxon>Trichuridae</taxon>
        <taxon>Trichuris</taxon>
    </lineage>
</organism>
<keyword evidence="5" id="KW-1185">Reference proteome</keyword>
<dbReference type="InterPro" id="IPR050951">
    <property type="entry name" value="Retrovirus_Pol_polyprotein"/>
</dbReference>
<dbReference type="Proteomes" id="UP000046395">
    <property type="component" value="Unassembled WGS sequence"/>
</dbReference>
<accession>A0A5S6QWN3</accession>
<dbReference type="PANTHER" id="PTHR37984:SF5">
    <property type="entry name" value="PROTEIN NYNRIN-LIKE"/>
    <property type="match status" value="1"/>
</dbReference>
<keyword evidence="4" id="KW-0255">Endonuclease</keyword>
<dbReference type="Gene3D" id="2.40.70.10">
    <property type="entry name" value="Acid Proteases"/>
    <property type="match status" value="1"/>
</dbReference>
<dbReference type="STRING" id="70415.A0A5S6QWN3"/>
<evidence type="ECO:0000256" key="2">
    <source>
        <dbReference type="ARBA" id="ARBA00022695"/>
    </source>
</evidence>
<dbReference type="AlphaFoldDB" id="A0A5S6QWN3"/>
<name>A0A5S6QWN3_TRIMR</name>
<keyword evidence="1" id="KW-0808">Transferase</keyword>
<keyword evidence="4" id="KW-0378">Hydrolase</keyword>
<evidence type="ECO:0000256" key="3">
    <source>
        <dbReference type="ARBA" id="ARBA00022722"/>
    </source>
</evidence>
<evidence type="ECO:0000313" key="6">
    <source>
        <dbReference type="WBParaSite" id="TMUE_3000011660.1"/>
    </source>
</evidence>
<dbReference type="GO" id="GO:0004519">
    <property type="term" value="F:endonuclease activity"/>
    <property type="evidence" value="ECO:0007669"/>
    <property type="project" value="UniProtKB-KW"/>
</dbReference>
<evidence type="ECO:0000256" key="1">
    <source>
        <dbReference type="ARBA" id="ARBA00022679"/>
    </source>
</evidence>
<evidence type="ECO:0000256" key="4">
    <source>
        <dbReference type="ARBA" id="ARBA00022759"/>
    </source>
</evidence>
<dbReference type="SUPFAM" id="SSF50630">
    <property type="entry name" value="Acid proteases"/>
    <property type="match status" value="1"/>
</dbReference>
<sequence>MHVEEESDELTDINVIMTSDVKCLKAVMTVIVDNRRLKMLYDPGAAYSVIGETTWDLLGRPPLKEAADLLAYTNVLVHTLGKAEVTVNAFGKKRNVEVDVVRGSDSSLFGLDWCMEFELPFPKGIRILNVTASDSGKGENNPKWKALVDEFDDVFNRKRGAIIGYQATVHVQENAIPRAFKARPVPFAIRKQVEDEIHRSWMKRYWNRSILLASK</sequence>
<protein>
    <submittedName>
        <fullName evidence="6">Peptidase A2 domain-containing protein</fullName>
    </submittedName>
</protein>
<proteinExistence type="predicted"/>
<evidence type="ECO:0000313" key="5">
    <source>
        <dbReference type="Proteomes" id="UP000046395"/>
    </source>
</evidence>
<keyword evidence="3" id="KW-0540">Nuclease</keyword>
<dbReference type="WBParaSite" id="TMUE_3000011660.1">
    <property type="protein sequence ID" value="TMUE_3000011660.1"/>
    <property type="gene ID" value="WBGene00301366"/>
</dbReference>
<dbReference type="GO" id="GO:0016779">
    <property type="term" value="F:nucleotidyltransferase activity"/>
    <property type="evidence" value="ECO:0007669"/>
    <property type="project" value="UniProtKB-KW"/>
</dbReference>
<reference evidence="6" key="1">
    <citation type="submission" date="2019-12" db="UniProtKB">
        <authorList>
            <consortium name="WormBaseParasite"/>
        </authorList>
    </citation>
    <scope>IDENTIFICATION</scope>
</reference>
<keyword evidence="2" id="KW-0548">Nucleotidyltransferase</keyword>